<evidence type="ECO:0000256" key="4">
    <source>
        <dbReference type="ARBA" id="ARBA00023204"/>
    </source>
</evidence>
<keyword evidence="3" id="KW-0378">Hydrolase</keyword>
<dbReference type="InterPro" id="IPR005122">
    <property type="entry name" value="Uracil-DNA_glycosylase-like"/>
</dbReference>
<dbReference type="GO" id="GO:0004844">
    <property type="term" value="F:uracil DNA N-glycosylase activity"/>
    <property type="evidence" value="ECO:0007669"/>
    <property type="project" value="InterPro"/>
</dbReference>
<evidence type="ECO:0000313" key="6">
    <source>
        <dbReference type="EMBL" id="AYV76041.1"/>
    </source>
</evidence>
<accession>A0A3G4ZPY7</accession>
<dbReference type="NCBIfam" id="TIGR00628">
    <property type="entry name" value="ung"/>
    <property type="match status" value="1"/>
</dbReference>
<dbReference type="Gene3D" id="3.40.470.10">
    <property type="entry name" value="Uracil-DNA glycosylase-like domain"/>
    <property type="match status" value="1"/>
</dbReference>
<dbReference type="Pfam" id="PF03167">
    <property type="entry name" value="UDG"/>
    <property type="match status" value="1"/>
</dbReference>
<gene>
    <name evidence="6" type="ORF">Terrestrivirus4_89</name>
</gene>
<dbReference type="CDD" id="cd10027">
    <property type="entry name" value="UDG-F1-like"/>
    <property type="match status" value="1"/>
</dbReference>
<evidence type="ECO:0000259" key="5">
    <source>
        <dbReference type="SMART" id="SM00986"/>
    </source>
</evidence>
<dbReference type="PANTHER" id="PTHR11264:SF0">
    <property type="entry name" value="URACIL-DNA GLYCOSYLASE"/>
    <property type="match status" value="1"/>
</dbReference>
<proteinExistence type="inferred from homology"/>
<dbReference type="SUPFAM" id="SSF52141">
    <property type="entry name" value="Uracil-DNA glycosylase-like"/>
    <property type="match status" value="1"/>
</dbReference>
<reference evidence="6" key="1">
    <citation type="submission" date="2018-10" db="EMBL/GenBank/DDBJ databases">
        <title>Hidden diversity of soil giant viruses.</title>
        <authorList>
            <person name="Schulz F."/>
            <person name="Alteio L."/>
            <person name="Goudeau D."/>
            <person name="Ryan E.M."/>
            <person name="Malmstrom R.R."/>
            <person name="Blanchard J."/>
            <person name="Woyke T."/>
        </authorList>
    </citation>
    <scope>NUCLEOTIDE SEQUENCE</scope>
    <source>
        <strain evidence="6">TEV1</strain>
    </source>
</reference>
<name>A0A3G4ZPY7_9VIRU</name>
<keyword evidence="2" id="KW-0227">DNA damage</keyword>
<feature type="domain" description="Uracil-DNA glycosylase-like" evidence="5">
    <location>
        <begin position="75"/>
        <end position="245"/>
    </location>
</feature>
<dbReference type="SMART" id="SM00986">
    <property type="entry name" value="UDG"/>
    <property type="match status" value="1"/>
</dbReference>
<dbReference type="InterPro" id="IPR036895">
    <property type="entry name" value="Uracil-DNA_glycosylase-like_sf"/>
</dbReference>
<dbReference type="GO" id="GO:0097510">
    <property type="term" value="P:base-excision repair, AP site formation via deaminated base removal"/>
    <property type="evidence" value="ECO:0007669"/>
    <property type="project" value="TreeGrafter"/>
</dbReference>
<dbReference type="PANTHER" id="PTHR11264">
    <property type="entry name" value="URACIL-DNA GLYCOSYLASE"/>
    <property type="match status" value="1"/>
</dbReference>
<dbReference type="SMART" id="SM00987">
    <property type="entry name" value="UreE_C"/>
    <property type="match status" value="1"/>
</dbReference>
<dbReference type="InterPro" id="IPR002043">
    <property type="entry name" value="UDG_fam1"/>
</dbReference>
<evidence type="ECO:0000256" key="3">
    <source>
        <dbReference type="ARBA" id="ARBA00022801"/>
    </source>
</evidence>
<evidence type="ECO:0000256" key="2">
    <source>
        <dbReference type="ARBA" id="ARBA00022763"/>
    </source>
</evidence>
<dbReference type="NCBIfam" id="NF003592">
    <property type="entry name" value="PRK05254.1-5"/>
    <property type="match status" value="1"/>
</dbReference>
<organism evidence="6">
    <name type="scientific">Terrestrivirus sp</name>
    <dbReference type="NCBI Taxonomy" id="2487775"/>
    <lineage>
        <taxon>Viruses</taxon>
        <taxon>Varidnaviria</taxon>
        <taxon>Bamfordvirae</taxon>
        <taxon>Nucleocytoviricota</taxon>
        <taxon>Megaviricetes</taxon>
        <taxon>Imitervirales</taxon>
        <taxon>Mimiviridae</taxon>
        <taxon>Klosneuvirinae</taxon>
    </lineage>
</organism>
<dbReference type="EMBL" id="MK071982">
    <property type="protein sequence ID" value="AYV76041.1"/>
    <property type="molecule type" value="Genomic_DNA"/>
</dbReference>
<comment type="similarity">
    <text evidence="1">Belongs to the uracil-DNA glycosylase (UDG) superfamily. UNG family.</text>
</comment>
<sequence>MFSVSDYKQIPSWNETFPTNNVLLKFSDVHSSWYNLMKDIIESANIQKMEHELSEYVKTKKPIFPYPSLVLAAFKYTRYNDLKVVFVGQDPYFKFELGVPQAMGLAFSVPVGIAIPSSLDNIYKNMKKYGHITEIPKHGNLQFLANQGCLFLNTALTVTENEKNSHADIWSSFTDSIIVKLSNDNKNLVFVLWGAPAFEKFNLIDKKKHSVIVSSHPSGLSCNKPMKKFPAFCDNDHFGQINEYLKVNNKMQIIYGI</sequence>
<protein>
    <submittedName>
        <fullName evidence="6">Uracil-DNA glycosylase</fullName>
    </submittedName>
</protein>
<evidence type="ECO:0000256" key="1">
    <source>
        <dbReference type="ARBA" id="ARBA00008184"/>
    </source>
</evidence>
<keyword evidence="4" id="KW-0234">DNA repair</keyword>